<dbReference type="OrthoDB" id="1258927at2"/>
<reference evidence="2 3" key="2">
    <citation type="submission" date="2018-09" db="EMBL/GenBank/DDBJ databases">
        <title>Genomic Encyclopedia of Archaeal and Bacterial Type Strains, Phase II (KMG-II): from individual species to whole genera.</title>
        <authorList>
            <person name="Goeker M."/>
        </authorList>
    </citation>
    <scope>NUCLEOTIDE SEQUENCE [LARGE SCALE GENOMIC DNA]</scope>
    <source>
        <strain evidence="2 3">DSM 27620</strain>
    </source>
</reference>
<evidence type="ECO:0008006" key="5">
    <source>
        <dbReference type="Google" id="ProtNLM"/>
    </source>
</evidence>
<evidence type="ECO:0000313" key="3">
    <source>
        <dbReference type="Proteomes" id="UP000285906"/>
    </source>
</evidence>
<dbReference type="AlphaFoldDB" id="A0A420DCJ0"/>
<reference evidence="4" key="3">
    <citation type="journal article" date="2019" name="Int. J. Syst. Evol. Microbiol.">
        <title>The Global Catalogue of Microorganisms (GCM) 10K type strain sequencing project: providing services to taxonomists for standard genome sequencing and annotation.</title>
        <authorList>
            <consortium name="The Broad Institute Genomics Platform"/>
            <consortium name="The Broad Institute Genome Sequencing Center for Infectious Disease"/>
            <person name="Wu L."/>
            <person name="Ma J."/>
        </authorList>
    </citation>
    <scope>NUCLEOTIDE SEQUENCE [LARGE SCALE GENOMIC DNA]</scope>
    <source>
        <strain evidence="4">CCM 8490</strain>
    </source>
</reference>
<reference evidence="1" key="4">
    <citation type="submission" date="2024-05" db="EMBL/GenBank/DDBJ databases">
        <authorList>
            <person name="Sun Q."/>
            <person name="Sedlacek I."/>
        </authorList>
    </citation>
    <scope>NUCLEOTIDE SEQUENCE</scope>
    <source>
        <strain evidence="1">CCM 8490</strain>
    </source>
</reference>
<reference evidence="1" key="1">
    <citation type="journal article" date="2014" name="Int. J. Syst. Evol. Microbiol.">
        <title>Complete genome of a new Firmicutes species belonging to the dominant human colonic microbiota ('Ruminococcus bicirculans') reveals two chromosomes and a selective capacity to utilize plant glucans.</title>
        <authorList>
            <consortium name="NISC Comparative Sequencing Program"/>
            <person name="Wegmann U."/>
            <person name="Louis P."/>
            <person name="Goesmann A."/>
            <person name="Henrissat B."/>
            <person name="Duncan S.H."/>
            <person name="Flint H.J."/>
        </authorList>
    </citation>
    <scope>NUCLEOTIDE SEQUENCE</scope>
    <source>
        <strain evidence="1">CCM 8490</strain>
    </source>
</reference>
<name>A0A420DCJ0_9FLAO</name>
<dbReference type="RefSeq" id="WP_120211871.1">
    <property type="nucleotide sequence ID" value="NZ_BMCW01000001.1"/>
</dbReference>
<dbReference type="Proteomes" id="UP000658202">
    <property type="component" value="Unassembled WGS sequence"/>
</dbReference>
<organism evidence="2 3">
    <name type="scientific">Epilithonimonas arachidiradicis</name>
    <dbReference type="NCBI Taxonomy" id="1617282"/>
    <lineage>
        <taxon>Bacteria</taxon>
        <taxon>Pseudomonadati</taxon>
        <taxon>Bacteroidota</taxon>
        <taxon>Flavobacteriia</taxon>
        <taxon>Flavobacteriales</taxon>
        <taxon>Weeksellaceae</taxon>
        <taxon>Chryseobacterium group</taxon>
        <taxon>Epilithonimonas</taxon>
    </lineage>
</organism>
<dbReference type="EMBL" id="BMCW01000001">
    <property type="protein sequence ID" value="GGG43475.1"/>
    <property type="molecule type" value="Genomic_DNA"/>
</dbReference>
<comment type="caution">
    <text evidence="2">The sequence shown here is derived from an EMBL/GenBank/DDBJ whole genome shotgun (WGS) entry which is preliminary data.</text>
</comment>
<sequence>MKRTLTILTIILFNNCSTQIKLNKGNNVDFIQMHKPTPDGKFLIKNNTSDTYIIDPMGFFGKIFYLENDGPAPLMWYPEGYFYRFSDADCNRDLIILEPYKQIEANFTLCRDLSGSDLDVTKISRSNRYSYIVKSVHNKSTAIASGCKNYIENLERLGYKVLEDSISAKVPLTFDYLEK</sequence>
<protein>
    <recommendedName>
        <fullName evidence="5">WG repeat protein</fullName>
    </recommendedName>
</protein>
<keyword evidence="4" id="KW-1185">Reference proteome</keyword>
<gene>
    <name evidence="2" type="ORF">BXY58_0131</name>
    <name evidence="1" type="ORF">GCM10007332_01210</name>
</gene>
<evidence type="ECO:0000313" key="2">
    <source>
        <dbReference type="EMBL" id="RKE89562.1"/>
    </source>
</evidence>
<dbReference type="Proteomes" id="UP000285906">
    <property type="component" value="Unassembled WGS sequence"/>
</dbReference>
<evidence type="ECO:0000313" key="4">
    <source>
        <dbReference type="Proteomes" id="UP000658202"/>
    </source>
</evidence>
<dbReference type="EMBL" id="RAQH01000001">
    <property type="protein sequence ID" value="RKE89562.1"/>
    <property type="molecule type" value="Genomic_DNA"/>
</dbReference>
<accession>A0A420DCJ0</accession>
<proteinExistence type="predicted"/>
<evidence type="ECO:0000313" key="1">
    <source>
        <dbReference type="EMBL" id="GGG43475.1"/>
    </source>
</evidence>